<evidence type="ECO:0000259" key="6">
    <source>
        <dbReference type="PROSITE" id="PS00028"/>
    </source>
</evidence>
<dbReference type="OrthoDB" id="278606at2759"/>
<sequence length="429" mass="47788">MLPNLRLPCPVCSMEGERIPLIVHMKEAHKLAVPRLPDLLDPRPYLLLLRARISEQGLEAFASSRCFIRRSDAMVCIDRSLQADKDDRAAGHVCVLRHALRRAQLERTQACYVRGCLVCRDIFRGVRVRDYLKHLEQTHRMYLGNPDNLVYTDLFIECLADRLGRGQCLSCDKVFPTQGLLRQHMKKKRHLRVDGKDHSLDCFYLVNYRDMLDGPEAQRESAWGKGSESEDCPDMDALDTPWDAQAEVEGEGEYAGLDLPDGVAEAWEGLTVPGSQYQTAEAADTGPSVKCLLCESGCVSGQAVLDHMIHAHGADVKAYVDSVSLDTYGCIRLVNYLRAAYDTGALSTVEGGGGASFPPHPVCLSSDPHPLHPWAPRVLAGGEEEREDCYTVQGLSVRFRGDDPLLRPYQDDDEMLCVVPGLAYMEEDE</sequence>
<dbReference type="InterPro" id="IPR036236">
    <property type="entry name" value="Znf_C2H2_sf"/>
</dbReference>
<dbReference type="AlphaFoldDB" id="A0A9K3CQ72"/>
<dbReference type="GO" id="GO:0008270">
    <property type="term" value="F:zinc ion binding"/>
    <property type="evidence" value="ECO:0007669"/>
    <property type="project" value="UniProtKB-KW"/>
</dbReference>
<dbReference type="SUPFAM" id="SSF57667">
    <property type="entry name" value="beta-beta-alpha zinc fingers"/>
    <property type="match status" value="2"/>
</dbReference>
<dbReference type="Pfam" id="PF12756">
    <property type="entry name" value="zf-C2H2_2"/>
    <property type="match status" value="1"/>
</dbReference>
<gene>
    <name evidence="7" type="ORF">KIPB_001079</name>
</gene>
<dbReference type="EMBL" id="BDIP01000140">
    <property type="protein sequence ID" value="GIQ80303.1"/>
    <property type="molecule type" value="Genomic_DNA"/>
</dbReference>
<comment type="caution">
    <text evidence="7">The sequence shown here is derived from an EMBL/GenBank/DDBJ whole genome shotgun (WGS) entry which is preliminary data.</text>
</comment>
<evidence type="ECO:0000313" key="7">
    <source>
        <dbReference type="EMBL" id="GIQ80303.1"/>
    </source>
</evidence>
<keyword evidence="1" id="KW-0479">Metal-binding</keyword>
<keyword evidence="8" id="KW-1185">Reference proteome</keyword>
<feature type="region of interest" description="Disordered" evidence="5">
    <location>
        <begin position="219"/>
        <end position="238"/>
    </location>
</feature>
<reference evidence="7 8" key="1">
    <citation type="journal article" date="2018" name="PLoS ONE">
        <title>The draft genome of Kipferlia bialata reveals reductive genome evolution in fornicate parasites.</title>
        <authorList>
            <person name="Tanifuji G."/>
            <person name="Takabayashi S."/>
            <person name="Kume K."/>
            <person name="Takagi M."/>
            <person name="Nakayama T."/>
            <person name="Kamikawa R."/>
            <person name="Inagaki Y."/>
            <person name="Hashimoto T."/>
        </authorList>
    </citation>
    <scope>NUCLEOTIDE SEQUENCE [LARGE SCALE GENOMIC DNA]</scope>
    <source>
        <strain evidence="7">NY0173</strain>
    </source>
</reference>
<dbReference type="PROSITE" id="PS00028">
    <property type="entry name" value="ZINC_FINGER_C2H2_1"/>
    <property type="match status" value="1"/>
</dbReference>
<evidence type="ECO:0000256" key="3">
    <source>
        <dbReference type="ARBA" id="ARBA00022833"/>
    </source>
</evidence>
<evidence type="ECO:0000256" key="1">
    <source>
        <dbReference type="ARBA" id="ARBA00022723"/>
    </source>
</evidence>
<feature type="domain" description="C2H2-type" evidence="6">
    <location>
        <begin position="168"/>
        <end position="190"/>
    </location>
</feature>
<dbReference type="Proteomes" id="UP000265618">
    <property type="component" value="Unassembled WGS sequence"/>
</dbReference>
<evidence type="ECO:0000256" key="2">
    <source>
        <dbReference type="ARBA" id="ARBA00022771"/>
    </source>
</evidence>
<comment type="similarity">
    <text evidence="4">Belongs to the ZNF277 family.</text>
</comment>
<proteinExistence type="inferred from homology"/>
<evidence type="ECO:0000256" key="4">
    <source>
        <dbReference type="ARBA" id="ARBA00034119"/>
    </source>
</evidence>
<dbReference type="SMART" id="SM00355">
    <property type="entry name" value="ZnF_C2H2"/>
    <property type="match status" value="4"/>
</dbReference>
<dbReference type="InterPro" id="IPR013087">
    <property type="entry name" value="Znf_C2H2_type"/>
</dbReference>
<organism evidence="7 8">
    <name type="scientific">Kipferlia bialata</name>
    <dbReference type="NCBI Taxonomy" id="797122"/>
    <lineage>
        <taxon>Eukaryota</taxon>
        <taxon>Metamonada</taxon>
        <taxon>Carpediemonas-like organisms</taxon>
        <taxon>Kipferlia</taxon>
    </lineage>
</organism>
<keyword evidence="3" id="KW-0862">Zinc</keyword>
<dbReference type="InterPro" id="IPR040048">
    <property type="entry name" value="ZNF277"/>
</dbReference>
<dbReference type="PANTHER" id="PTHR13267">
    <property type="entry name" value="ZINC FINGER PROTEIN 277"/>
    <property type="match status" value="1"/>
</dbReference>
<keyword evidence="2" id="KW-0863">Zinc-finger</keyword>
<dbReference type="InterPro" id="IPR041661">
    <property type="entry name" value="ZN622/Rei1/Reh1_Znf-C2H2"/>
</dbReference>
<evidence type="ECO:0000256" key="5">
    <source>
        <dbReference type="SAM" id="MobiDB-lite"/>
    </source>
</evidence>
<name>A0A9K3CQ72_9EUKA</name>
<evidence type="ECO:0000313" key="8">
    <source>
        <dbReference type="Proteomes" id="UP000265618"/>
    </source>
</evidence>
<accession>A0A9K3CQ72</accession>
<protein>
    <recommendedName>
        <fullName evidence="6">C2H2-type domain-containing protein</fullName>
    </recommendedName>
</protein>
<dbReference type="PANTHER" id="PTHR13267:SF3">
    <property type="entry name" value="ZINC FINGER PROTEIN 277"/>
    <property type="match status" value="1"/>
</dbReference>